<dbReference type="EMBL" id="JAWDIO010000002">
    <property type="protein sequence ID" value="MDU0356326.1"/>
    <property type="molecule type" value="Genomic_DNA"/>
</dbReference>
<reference evidence="1 2" key="1">
    <citation type="submission" date="2023-10" db="EMBL/GenBank/DDBJ databases">
        <title>Glaciecola aquimarina strain GGW-M5 nov., isolated from a coastal seawater.</title>
        <authorList>
            <person name="Bayburt H."/>
            <person name="Kim J.M."/>
            <person name="Choi B.J."/>
            <person name="Jeon C.O."/>
        </authorList>
    </citation>
    <scope>NUCLEOTIDE SEQUENCE [LARGE SCALE GENOMIC DNA]</scope>
    <source>
        <strain evidence="1 2">KCTC 32108</strain>
    </source>
</reference>
<evidence type="ECO:0000313" key="2">
    <source>
        <dbReference type="Proteomes" id="UP001247805"/>
    </source>
</evidence>
<gene>
    <name evidence="1" type="ORF">RS130_22715</name>
</gene>
<protein>
    <submittedName>
        <fullName evidence="1">Uncharacterized protein</fullName>
    </submittedName>
</protein>
<dbReference type="InterPro" id="IPR015943">
    <property type="entry name" value="WD40/YVTN_repeat-like_dom_sf"/>
</dbReference>
<accession>A0ABU3T237</accession>
<name>A0ABU3T237_9ALTE</name>
<dbReference type="SUPFAM" id="SSF110296">
    <property type="entry name" value="Oligoxyloglucan reducing end-specific cellobiohydrolase"/>
    <property type="match status" value="1"/>
</dbReference>
<proteinExistence type="predicted"/>
<sequence length="95" mass="10503">MLLETGIPERRLLASGEHGVWQTVAADLPNKQDVALKQIEGQTNLTGMVSISTIAVHPQDPDTIYILAWRQKHMGKLRRSTDGGKAMAEYCNSSR</sequence>
<dbReference type="Proteomes" id="UP001247805">
    <property type="component" value="Unassembled WGS sequence"/>
</dbReference>
<dbReference type="Gene3D" id="2.130.10.10">
    <property type="entry name" value="YVTN repeat-like/Quinoprotein amine dehydrogenase"/>
    <property type="match status" value="1"/>
</dbReference>
<organism evidence="1 2">
    <name type="scientific">Paraglaciecola aquimarina</name>
    <dbReference type="NCBI Taxonomy" id="1235557"/>
    <lineage>
        <taxon>Bacteria</taxon>
        <taxon>Pseudomonadati</taxon>
        <taxon>Pseudomonadota</taxon>
        <taxon>Gammaproteobacteria</taxon>
        <taxon>Alteromonadales</taxon>
        <taxon>Alteromonadaceae</taxon>
        <taxon>Paraglaciecola</taxon>
    </lineage>
</organism>
<dbReference type="RefSeq" id="WP_316027818.1">
    <property type="nucleotide sequence ID" value="NZ_JAWDIO010000002.1"/>
</dbReference>
<comment type="caution">
    <text evidence="1">The sequence shown here is derived from an EMBL/GenBank/DDBJ whole genome shotgun (WGS) entry which is preliminary data.</text>
</comment>
<evidence type="ECO:0000313" key="1">
    <source>
        <dbReference type="EMBL" id="MDU0356326.1"/>
    </source>
</evidence>
<keyword evidence="2" id="KW-1185">Reference proteome</keyword>